<feature type="transmembrane region" description="Helical" evidence="6">
    <location>
        <begin position="277"/>
        <end position="296"/>
    </location>
</feature>
<evidence type="ECO:0000313" key="8">
    <source>
        <dbReference type="EMBL" id="MCS0635944.1"/>
    </source>
</evidence>
<feature type="transmembrane region" description="Helical" evidence="6">
    <location>
        <begin position="369"/>
        <end position="390"/>
    </location>
</feature>
<dbReference type="InterPro" id="IPR029058">
    <property type="entry name" value="AB_hydrolase_fold"/>
</dbReference>
<keyword evidence="3 8" id="KW-0378">Hydrolase</keyword>
<comment type="caution">
    <text evidence="8">The sequence shown here is derived from an EMBL/GenBank/DDBJ whole genome shotgun (WGS) entry which is preliminary data.</text>
</comment>
<dbReference type="SUPFAM" id="SSF103473">
    <property type="entry name" value="MFS general substrate transporter"/>
    <property type="match status" value="1"/>
</dbReference>
<dbReference type="InterPro" id="IPR036259">
    <property type="entry name" value="MFS_trans_sf"/>
</dbReference>
<evidence type="ECO:0000256" key="4">
    <source>
        <dbReference type="ARBA" id="ARBA00022989"/>
    </source>
</evidence>
<feature type="transmembrane region" description="Helical" evidence="6">
    <location>
        <begin position="302"/>
        <end position="324"/>
    </location>
</feature>
<dbReference type="PANTHER" id="PTHR43329">
    <property type="entry name" value="EPOXIDE HYDROLASE"/>
    <property type="match status" value="1"/>
</dbReference>
<feature type="transmembrane region" description="Helical" evidence="6">
    <location>
        <begin position="336"/>
        <end position="357"/>
    </location>
</feature>
<dbReference type="Gene3D" id="3.40.50.1820">
    <property type="entry name" value="alpha/beta hydrolase"/>
    <property type="match status" value="1"/>
</dbReference>
<feature type="transmembrane region" description="Helical" evidence="6">
    <location>
        <begin position="38"/>
        <end position="61"/>
    </location>
</feature>
<feature type="transmembrane region" description="Helical" evidence="6">
    <location>
        <begin position="211"/>
        <end position="232"/>
    </location>
</feature>
<dbReference type="InterPro" id="IPR011701">
    <property type="entry name" value="MFS"/>
</dbReference>
<dbReference type="InterPro" id="IPR020846">
    <property type="entry name" value="MFS_dom"/>
</dbReference>
<dbReference type="RefSeq" id="WP_258786891.1">
    <property type="nucleotide sequence ID" value="NZ_JANUGQ010000006.1"/>
</dbReference>
<dbReference type="Gene3D" id="1.20.1250.20">
    <property type="entry name" value="MFS general substrate transporter like domains"/>
    <property type="match status" value="1"/>
</dbReference>
<sequence>MLNRPVSFFVAGATGAATLTAASAPSPLYPIYQRLWGFSAFTLTVVFAVYVFALLAALLTVGSLSDRVGRRPVASGALMLLALGMLLFAIAGGSGGLMAARIVQGFAVGAAAGTTTAMIMDSAPNPRFGSIVSSAVPALGIAIGTILAGTLVEFAPRPRQLVFWILAAAYLVLAALVWLVPERARPEPVTRASIRQALLPSAGLPRGTRPAFFVLVPSIGATWALAGLYLSLGSSILGTVLGVRSHFVVGIVLGVFFAAGTAGTVVSAALPPRLREWFGYGALTAGVLVTIAALLMGAPALYVAGSAVAGLGFGAAFRFAVNALGEAAPAARRGQVYATMYLVSYLAFSVPALAAGLAVERFGLKPTAVAYGVSDIALVLVATAAGIVRASRRAGENGLRPDASPALASRTFGTPRQTTHYLECGPADGPLMIFLHGWPGIGLLWRAQMDAFAADGWHCVAPDLRGYGGSSAPAANDAYTVSEVVADMAELHDHLGGETAIWVGHDWGSAVAGALAAHEPARCRGVVLTSWAYFPDATSLATLVPLVDRTVYPADRYPDGQWDYYRYYTTHFEAAVTDLDADQAATLASVYRPGSPAATGEVSPAATVTRDGGRFGAAHRAAPTPADPGLWPPADFDVLVRAFTARGFRGPSAWYTNDDANIAYAREAPHGGRLSQPVLFVNGEWDAICNITGNRQGDPMRAACSDLTVTRLPAGHWLPLERKAEHVQAIRTWLRSKNLDAAVREGSSGPRS</sequence>
<protein>
    <submittedName>
        <fullName evidence="8">Alpha/beta fold hydrolase</fullName>
    </submittedName>
</protein>
<dbReference type="Pfam" id="PF00561">
    <property type="entry name" value="Abhydrolase_1"/>
    <property type="match status" value="1"/>
</dbReference>
<dbReference type="PRINTS" id="PR00412">
    <property type="entry name" value="EPOXHYDRLASE"/>
</dbReference>
<dbReference type="GO" id="GO:0016787">
    <property type="term" value="F:hydrolase activity"/>
    <property type="evidence" value="ECO:0007669"/>
    <property type="project" value="UniProtKB-KW"/>
</dbReference>
<feature type="domain" description="Major facilitator superfamily (MFS) profile" evidence="7">
    <location>
        <begin position="1"/>
        <end position="392"/>
    </location>
</feature>
<evidence type="ECO:0000313" key="9">
    <source>
        <dbReference type="Proteomes" id="UP001431313"/>
    </source>
</evidence>
<keyword evidence="5 6" id="KW-0472">Membrane</keyword>
<evidence type="ECO:0000256" key="2">
    <source>
        <dbReference type="ARBA" id="ARBA00022692"/>
    </source>
</evidence>
<comment type="subcellular location">
    <subcellularLocation>
        <location evidence="1">Cell membrane</location>
        <topology evidence="1">Multi-pass membrane protein</topology>
    </subcellularLocation>
</comment>
<dbReference type="InterPro" id="IPR000073">
    <property type="entry name" value="AB_hydrolase_1"/>
</dbReference>
<feature type="transmembrane region" description="Helical" evidence="6">
    <location>
        <begin position="161"/>
        <end position="181"/>
    </location>
</feature>
<dbReference type="SUPFAM" id="SSF53474">
    <property type="entry name" value="alpha/beta-Hydrolases"/>
    <property type="match status" value="1"/>
</dbReference>
<keyword evidence="9" id="KW-1185">Reference proteome</keyword>
<accession>A0ABT2CH50</accession>
<dbReference type="EMBL" id="JANUGQ010000006">
    <property type="protein sequence ID" value="MCS0635944.1"/>
    <property type="molecule type" value="Genomic_DNA"/>
</dbReference>
<keyword evidence="2 6" id="KW-0812">Transmembrane</keyword>
<evidence type="ECO:0000256" key="3">
    <source>
        <dbReference type="ARBA" id="ARBA00022801"/>
    </source>
</evidence>
<evidence type="ECO:0000259" key="7">
    <source>
        <dbReference type="PROSITE" id="PS50850"/>
    </source>
</evidence>
<evidence type="ECO:0000256" key="6">
    <source>
        <dbReference type="SAM" id="Phobius"/>
    </source>
</evidence>
<proteinExistence type="predicted"/>
<feature type="transmembrane region" description="Helical" evidence="6">
    <location>
        <begin position="73"/>
        <end position="92"/>
    </location>
</feature>
<dbReference type="PROSITE" id="PS50850">
    <property type="entry name" value="MFS"/>
    <property type="match status" value="1"/>
</dbReference>
<organism evidence="8 9">
    <name type="scientific">Streptomyces pyxinae</name>
    <dbReference type="NCBI Taxonomy" id="2970734"/>
    <lineage>
        <taxon>Bacteria</taxon>
        <taxon>Bacillati</taxon>
        <taxon>Actinomycetota</taxon>
        <taxon>Actinomycetes</taxon>
        <taxon>Kitasatosporales</taxon>
        <taxon>Streptomycetaceae</taxon>
        <taxon>Streptomyces</taxon>
    </lineage>
</organism>
<keyword evidence="4 6" id="KW-1133">Transmembrane helix</keyword>
<evidence type="ECO:0000256" key="5">
    <source>
        <dbReference type="ARBA" id="ARBA00023136"/>
    </source>
</evidence>
<gene>
    <name evidence="8" type="ORF">NX801_09740</name>
</gene>
<evidence type="ECO:0000256" key="1">
    <source>
        <dbReference type="ARBA" id="ARBA00004651"/>
    </source>
</evidence>
<feature type="transmembrane region" description="Helical" evidence="6">
    <location>
        <begin position="98"/>
        <end position="119"/>
    </location>
</feature>
<dbReference type="Proteomes" id="UP001431313">
    <property type="component" value="Unassembled WGS sequence"/>
</dbReference>
<dbReference type="Pfam" id="PF07690">
    <property type="entry name" value="MFS_1"/>
    <property type="match status" value="1"/>
</dbReference>
<feature type="transmembrane region" description="Helical" evidence="6">
    <location>
        <begin position="247"/>
        <end position="270"/>
    </location>
</feature>
<name>A0ABT2CH50_9ACTN</name>
<reference evidence="8" key="1">
    <citation type="submission" date="2022-08" db="EMBL/GenBank/DDBJ databases">
        <authorList>
            <person name="Somphong A."/>
            <person name="Phongsopitanun W."/>
        </authorList>
    </citation>
    <scope>NUCLEOTIDE SEQUENCE</scope>
    <source>
        <strain evidence="8">LP05-1</strain>
    </source>
</reference>
<feature type="transmembrane region" description="Helical" evidence="6">
    <location>
        <begin position="131"/>
        <end position="155"/>
    </location>
</feature>
<dbReference type="InterPro" id="IPR000639">
    <property type="entry name" value="Epox_hydrolase-like"/>
</dbReference>